<dbReference type="InterPro" id="IPR026286">
    <property type="entry name" value="MaiA/AMDase"/>
</dbReference>
<dbReference type="AlphaFoldDB" id="A0A381SJ28"/>
<dbReference type="PANTHER" id="PTHR40267:SF1">
    <property type="entry name" value="BLR3294 PROTEIN"/>
    <property type="match status" value="1"/>
</dbReference>
<name>A0A381SJ28_9ZZZZ</name>
<organism evidence="1">
    <name type="scientific">marine metagenome</name>
    <dbReference type="NCBI Taxonomy" id="408172"/>
    <lineage>
        <taxon>unclassified sequences</taxon>
        <taxon>metagenomes</taxon>
        <taxon>ecological metagenomes</taxon>
    </lineage>
</organism>
<sequence>MTLTASKNNEFLIKSEKWDTEFDNSRAWRARIGFILIQNETIIEGDMTRLAPEGVETHFVRSKMPVGCTVENLASMQSSLAETSKEFMPEFDLKVVCYACTSGSVVIGEENVEKELLKGNPNRKPTTLITGAIRALEKLSVKRIVMATPYTDDINTIESRYLENKGFELLNVQGLNLTYDSQITSVKPSYISKFAKAVDHTNAEAIFISCGALRTLDVIEEIEQATGKPVVTSNQSMMWNCLRMAGIEDQINGYGTLFREH</sequence>
<evidence type="ECO:0000313" key="1">
    <source>
        <dbReference type="EMBL" id="SVA03298.1"/>
    </source>
</evidence>
<dbReference type="InterPro" id="IPR053714">
    <property type="entry name" value="Iso_Racemase_Enz_sf"/>
</dbReference>
<dbReference type="PIRSF" id="PIRSF015736">
    <property type="entry name" value="MI"/>
    <property type="match status" value="1"/>
</dbReference>
<dbReference type="EMBL" id="UINC01003093">
    <property type="protein sequence ID" value="SVA03298.1"/>
    <property type="molecule type" value="Genomic_DNA"/>
</dbReference>
<accession>A0A381SJ28</accession>
<dbReference type="Pfam" id="PF17645">
    <property type="entry name" value="Amdase"/>
    <property type="match status" value="1"/>
</dbReference>
<dbReference type="PANTHER" id="PTHR40267">
    <property type="entry name" value="BLR3294 PROTEIN"/>
    <property type="match status" value="1"/>
</dbReference>
<dbReference type="Gene3D" id="3.40.50.12500">
    <property type="match status" value="1"/>
</dbReference>
<gene>
    <name evidence="1" type="ORF">METZ01_LOCUS56152</name>
</gene>
<evidence type="ECO:0008006" key="2">
    <source>
        <dbReference type="Google" id="ProtNLM"/>
    </source>
</evidence>
<protein>
    <recommendedName>
        <fullName evidence="2">Arylmalonate decarboxylase</fullName>
    </recommendedName>
</protein>
<reference evidence="1" key="1">
    <citation type="submission" date="2018-05" db="EMBL/GenBank/DDBJ databases">
        <authorList>
            <person name="Lanie J.A."/>
            <person name="Ng W.-L."/>
            <person name="Kazmierczak K.M."/>
            <person name="Andrzejewski T.M."/>
            <person name="Davidsen T.M."/>
            <person name="Wayne K.J."/>
            <person name="Tettelin H."/>
            <person name="Glass J.I."/>
            <person name="Rusch D."/>
            <person name="Podicherti R."/>
            <person name="Tsui H.-C.T."/>
            <person name="Winkler M.E."/>
        </authorList>
    </citation>
    <scope>NUCLEOTIDE SEQUENCE</scope>
</reference>
<proteinExistence type="predicted"/>